<feature type="signal peptide" evidence="2">
    <location>
        <begin position="1"/>
        <end position="22"/>
    </location>
</feature>
<protein>
    <submittedName>
        <fullName evidence="3">Uncharacterized protein</fullName>
    </submittedName>
</protein>
<dbReference type="EMBL" id="JBICCN010000078">
    <property type="protein sequence ID" value="KAL3095999.1"/>
    <property type="molecule type" value="Genomic_DNA"/>
</dbReference>
<comment type="caution">
    <text evidence="3">The sequence shown here is derived from an EMBL/GenBank/DDBJ whole genome shotgun (WGS) entry which is preliminary data.</text>
</comment>
<evidence type="ECO:0000256" key="2">
    <source>
        <dbReference type="SAM" id="SignalP"/>
    </source>
</evidence>
<keyword evidence="1" id="KW-1133">Transmembrane helix</keyword>
<reference evidence="3 4" key="1">
    <citation type="submission" date="2024-10" db="EMBL/GenBank/DDBJ databases">
        <authorList>
            <person name="Kim D."/>
        </authorList>
    </citation>
    <scope>NUCLEOTIDE SEQUENCE [LARGE SCALE GENOMIC DNA]</scope>
    <source>
        <strain evidence="3">Taebaek</strain>
    </source>
</reference>
<dbReference type="Proteomes" id="UP001620645">
    <property type="component" value="Unassembled WGS sequence"/>
</dbReference>
<name>A0ABD2JZC9_HETSC</name>
<keyword evidence="1" id="KW-0812">Transmembrane</keyword>
<keyword evidence="1" id="KW-0472">Membrane</keyword>
<gene>
    <name evidence="3" type="ORF">niasHS_005758</name>
</gene>
<feature type="chain" id="PRO_5044764711" evidence="2">
    <location>
        <begin position="23"/>
        <end position="140"/>
    </location>
</feature>
<organism evidence="3 4">
    <name type="scientific">Heterodera schachtii</name>
    <name type="common">Sugarbeet cyst nematode worm</name>
    <name type="synonym">Tylenchus schachtii</name>
    <dbReference type="NCBI Taxonomy" id="97005"/>
    <lineage>
        <taxon>Eukaryota</taxon>
        <taxon>Metazoa</taxon>
        <taxon>Ecdysozoa</taxon>
        <taxon>Nematoda</taxon>
        <taxon>Chromadorea</taxon>
        <taxon>Rhabditida</taxon>
        <taxon>Tylenchina</taxon>
        <taxon>Tylenchomorpha</taxon>
        <taxon>Tylenchoidea</taxon>
        <taxon>Heteroderidae</taxon>
        <taxon>Heteroderinae</taxon>
        <taxon>Heterodera</taxon>
    </lineage>
</organism>
<sequence>MHVLPFVISLILLPFLFSSKWAAEEHNLNCYTQNESDPLEKCPREGYGCFSMRCAYDNGTVNLRKGCARAKAASFCQFFEAICVENGGESDCYFCFGDLCNETDYPGQNCSNLIAAGPLCFFIILMLLFFSIILAIISSS</sequence>
<evidence type="ECO:0000313" key="3">
    <source>
        <dbReference type="EMBL" id="KAL3095999.1"/>
    </source>
</evidence>
<proteinExistence type="predicted"/>
<keyword evidence="4" id="KW-1185">Reference proteome</keyword>
<dbReference type="AlphaFoldDB" id="A0ABD2JZC9"/>
<evidence type="ECO:0000313" key="4">
    <source>
        <dbReference type="Proteomes" id="UP001620645"/>
    </source>
</evidence>
<evidence type="ECO:0000256" key="1">
    <source>
        <dbReference type="SAM" id="Phobius"/>
    </source>
</evidence>
<feature type="transmembrane region" description="Helical" evidence="1">
    <location>
        <begin position="113"/>
        <end position="137"/>
    </location>
</feature>
<accession>A0ABD2JZC9</accession>
<keyword evidence="2" id="KW-0732">Signal</keyword>